<dbReference type="Proteomes" id="UP000826195">
    <property type="component" value="Unassembled WGS sequence"/>
</dbReference>
<keyword evidence="3" id="KW-1185">Reference proteome</keyword>
<reference evidence="2 3" key="1">
    <citation type="journal article" date="2021" name="J. Hered.">
        <title>A chromosome-level genome assembly of the parasitoid wasp, Cotesia glomerata (Hymenoptera: Braconidae).</title>
        <authorList>
            <person name="Pinto B.J."/>
            <person name="Weis J.J."/>
            <person name="Gamble T."/>
            <person name="Ode P.J."/>
            <person name="Paul R."/>
            <person name="Zaspel J.M."/>
        </authorList>
    </citation>
    <scope>NUCLEOTIDE SEQUENCE [LARGE SCALE GENOMIC DNA]</scope>
    <source>
        <strain evidence="2">CgM1</strain>
    </source>
</reference>
<name>A0AAV7IGS9_COTGL</name>
<protein>
    <submittedName>
        <fullName evidence="2">Uncharacterized protein</fullName>
    </submittedName>
</protein>
<organism evidence="2 3">
    <name type="scientific">Cotesia glomerata</name>
    <name type="common">Lepidopteran parasitic wasp</name>
    <name type="synonym">Apanteles glomeratus</name>
    <dbReference type="NCBI Taxonomy" id="32391"/>
    <lineage>
        <taxon>Eukaryota</taxon>
        <taxon>Metazoa</taxon>
        <taxon>Ecdysozoa</taxon>
        <taxon>Arthropoda</taxon>
        <taxon>Hexapoda</taxon>
        <taxon>Insecta</taxon>
        <taxon>Pterygota</taxon>
        <taxon>Neoptera</taxon>
        <taxon>Endopterygota</taxon>
        <taxon>Hymenoptera</taxon>
        <taxon>Apocrita</taxon>
        <taxon>Ichneumonoidea</taxon>
        <taxon>Braconidae</taxon>
        <taxon>Microgastrinae</taxon>
        <taxon>Cotesia</taxon>
    </lineage>
</organism>
<accession>A0AAV7IGS9</accession>
<evidence type="ECO:0000313" key="2">
    <source>
        <dbReference type="EMBL" id="KAH0552223.1"/>
    </source>
</evidence>
<proteinExistence type="predicted"/>
<gene>
    <name evidence="2" type="ORF">KQX54_007352</name>
</gene>
<sequence>MSMLATSTLLLATRLLGQFRCKRQLGGAPAALEIDKQWRRLLDSSALTRIALSGSRDGFLGLSESQISFLKSLLNNNNNKNEDCCDCFCFCLGDSAQFST</sequence>
<keyword evidence="1" id="KW-0732">Signal</keyword>
<dbReference type="EMBL" id="JAHXZJ010001492">
    <property type="protein sequence ID" value="KAH0552223.1"/>
    <property type="molecule type" value="Genomic_DNA"/>
</dbReference>
<evidence type="ECO:0000313" key="3">
    <source>
        <dbReference type="Proteomes" id="UP000826195"/>
    </source>
</evidence>
<evidence type="ECO:0000256" key="1">
    <source>
        <dbReference type="SAM" id="SignalP"/>
    </source>
</evidence>
<comment type="caution">
    <text evidence="2">The sequence shown here is derived from an EMBL/GenBank/DDBJ whole genome shotgun (WGS) entry which is preliminary data.</text>
</comment>
<feature type="signal peptide" evidence="1">
    <location>
        <begin position="1"/>
        <end position="17"/>
    </location>
</feature>
<feature type="chain" id="PRO_5043361463" evidence="1">
    <location>
        <begin position="18"/>
        <end position="100"/>
    </location>
</feature>
<dbReference type="AlphaFoldDB" id="A0AAV7IGS9"/>